<keyword evidence="10 11" id="KW-0998">Cell outer membrane</keyword>
<dbReference type="Pfam" id="PF00593">
    <property type="entry name" value="TonB_dep_Rec_b-barrel"/>
    <property type="match status" value="1"/>
</dbReference>
<feature type="signal peptide" evidence="14">
    <location>
        <begin position="1"/>
        <end position="28"/>
    </location>
</feature>
<evidence type="ECO:0000259" key="16">
    <source>
        <dbReference type="Pfam" id="PF07715"/>
    </source>
</evidence>
<dbReference type="RefSeq" id="WP_166627825.1">
    <property type="nucleotide sequence ID" value="NZ_LNJZ01000009.1"/>
</dbReference>
<dbReference type="Gene3D" id="2.40.170.20">
    <property type="entry name" value="TonB-dependent receptor, beta-barrel domain"/>
    <property type="match status" value="1"/>
</dbReference>
<comment type="similarity">
    <text evidence="2">Belongs to the TonB-dependent receptor family. Hemoglobin/haptoglobin binding protein subfamily.</text>
</comment>
<keyword evidence="6 14" id="KW-0732">Signal</keyword>
<keyword evidence="8 11" id="KW-0472">Membrane</keyword>
<dbReference type="PANTHER" id="PTHR30069">
    <property type="entry name" value="TONB-DEPENDENT OUTER MEMBRANE RECEPTOR"/>
    <property type="match status" value="1"/>
</dbReference>
<dbReference type="CDD" id="cd01347">
    <property type="entry name" value="ligand_gated_channel"/>
    <property type="match status" value="1"/>
</dbReference>
<comment type="subcellular location">
    <subcellularLocation>
        <location evidence="1 11">Cell outer membrane</location>
        <topology evidence="1 11">Multi-pass membrane protein</topology>
    </subcellularLocation>
</comment>
<dbReference type="InterPro" id="IPR039426">
    <property type="entry name" value="TonB-dep_rcpt-like"/>
</dbReference>
<evidence type="ECO:0000256" key="2">
    <source>
        <dbReference type="ARBA" id="ARBA00008143"/>
    </source>
</evidence>
<dbReference type="InterPro" id="IPR036942">
    <property type="entry name" value="Beta-barrel_TonB_sf"/>
</dbReference>
<keyword evidence="18" id="KW-1185">Reference proteome</keyword>
<dbReference type="Pfam" id="PF07715">
    <property type="entry name" value="Plug"/>
    <property type="match status" value="1"/>
</dbReference>
<evidence type="ECO:0000256" key="9">
    <source>
        <dbReference type="ARBA" id="ARBA00023170"/>
    </source>
</evidence>
<feature type="domain" description="TonB-dependent receptor plug" evidence="16">
    <location>
        <begin position="51"/>
        <end position="153"/>
    </location>
</feature>
<evidence type="ECO:0000256" key="4">
    <source>
        <dbReference type="ARBA" id="ARBA00022452"/>
    </source>
</evidence>
<sequence>MLMSKTPLAVAVMLCAAGGLGVSPAAWSAQGSAELPAMVVSATGYKQETLRAPASITVVDQEQIQRKPVADLAEVLRDIPGVAIVDSGVAGMKRISLRGESSRRVLVKVNGQPIPDHSSYGSPLLLDVNMIERIEVVRGSASVVHGSNAIGGVVNITTRRTAAGDTEAFVGAGYYSATRGHRLNGGILGATDRFDWRLQASKADFGDRRIPRGTAKGTDDPNKYSRLKPSGSEQKSLSAELGWTLDERQRIAWQGDYFKQEAEAWLPAQENMEMGLDFPKRDSLRNALTYTFEDDSALFHSIDGRIFHQTGKRVMDNTINIDMAPIMTRNTFTRSHDKLTTHGLQFTAASRLFADNNTVFGFEYQKDKLDVDKLATRIARVPAAMPPVTTLTPSSQLSEQAFWSAFVQQQIKLTDSLEANLGARYYDIESRLKKSTDRGKTKKTDDQLVGSASLVWQYNELSSLRANIAQGYTYPSLTQQFSATPGNGAMNYGNPDLKAEKATTYEVGWRMEGEQLTADLALYHSKAKNFIDKVRISSTADDYLTACATTDICFQWFNANKASTTGVELMLAYQLESWRPYVNMGAQKRRLEYGTGLKTWDSGLPKFQGRAGVEWYATQELELDFYVRGGGKSRRDDYDSKGDPDRQRTSSYAELNVGAYYQPAWLPNLSVAVLAQNLANRRYRNPDELQAAGRALDVELRWSF</sequence>
<dbReference type="Proteomes" id="UP000294575">
    <property type="component" value="Unassembled WGS sequence"/>
</dbReference>
<feature type="chain" id="PRO_5020396401" evidence="14">
    <location>
        <begin position="29"/>
        <end position="704"/>
    </location>
</feature>
<keyword evidence="3 11" id="KW-0813">Transport</keyword>
<evidence type="ECO:0000313" key="18">
    <source>
        <dbReference type="Proteomes" id="UP000294575"/>
    </source>
</evidence>
<name>A0A4R6TZP1_9GAMM</name>
<evidence type="ECO:0000256" key="1">
    <source>
        <dbReference type="ARBA" id="ARBA00004571"/>
    </source>
</evidence>
<dbReference type="AlphaFoldDB" id="A0A4R6TZP1"/>
<dbReference type="InterPro" id="IPR012910">
    <property type="entry name" value="Plug_dom"/>
</dbReference>
<evidence type="ECO:0000259" key="15">
    <source>
        <dbReference type="Pfam" id="PF00593"/>
    </source>
</evidence>
<keyword evidence="9 17" id="KW-0675">Receptor</keyword>
<reference evidence="17 18" key="1">
    <citation type="submission" date="2019-03" db="EMBL/GenBank/DDBJ databases">
        <title>Genomic Encyclopedia of Type Strains, Phase IV (KMG-IV): sequencing the most valuable type-strain genomes for metagenomic binning, comparative biology and taxonomic classification.</title>
        <authorList>
            <person name="Goeker M."/>
        </authorList>
    </citation>
    <scope>NUCLEOTIDE SEQUENCE [LARGE SCALE GENOMIC DNA]</scope>
    <source>
        <strain evidence="17 18">DSM 28679</strain>
    </source>
</reference>
<comment type="caution">
    <text evidence="17">The sequence shown here is derived from an EMBL/GenBank/DDBJ whole genome shotgun (WGS) entry which is preliminary data.</text>
</comment>
<evidence type="ECO:0000256" key="14">
    <source>
        <dbReference type="SAM" id="SignalP"/>
    </source>
</evidence>
<keyword evidence="5 11" id="KW-0812">Transmembrane</keyword>
<dbReference type="InterPro" id="IPR037066">
    <property type="entry name" value="Plug_dom_sf"/>
</dbReference>
<keyword evidence="4 11" id="KW-1134">Transmembrane beta strand</keyword>
<dbReference type="PROSITE" id="PS52016">
    <property type="entry name" value="TONB_DEPENDENT_REC_3"/>
    <property type="match status" value="1"/>
</dbReference>
<gene>
    <name evidence="17" type="ORF">DFQ45_102144</name>
</gene>
<feature type="domain" description="TonB-dependent receptor-like beta-barrel" evidence="15">
    <location>
        <begin position="244"/>
        <end position="678"/>
    </location>
</feature>
<organism evidence="17 18">
    <name type="scientific">Thiopseudomonas denitrificans</name>
    <dbReference type="NCBI Taxonomy" id="1501432"/>
    <lineage>
        <taxon>Bacteria</taxon>
        <taxon>Pseudomonadati</taxon>
        <taxon>Pseudomonadota</taxon>
        <taxon>Gammaproteobacteria</taxon>
        <taxon>Pseudomonadales</taxon>
        <taxon>Pseudomonadaceae</taxon>
        <taxon>Thiopseudomonas</taxon>
    </lineage>
</organism>
<evidence type="ECO:0000256" key="12">
    <source>
        <dbReference type="RuleBase" id="RU003357"/>
    </source>
</evidence>
<dbReference type="SUPFAM" id="SSF56935">
    <property type="entry name" value="Porins"/>
    <property type="match status" value="1"/>
</dbReference>
<proteinExistence type="inferred from homology"/>
<dbReference type="GO" id="GO:0044718">
    <property type="term" value="P:siderophore transmembrane transport"/>
    <property type="evidence" value="ECO:0007669"/>
    <property type="project" value="TreeGrafter"/>
</dbReference>
<evidence type="ECO:0000256" key="5">
    <source>
        <dbReference type="ARBA" id="ARBA00022692"/>
    </source>
</evidence>
<dbReference type="InterPro" id="IPR000531">
    <property type="entry name" value="Beta-barrel_TonB"/>
</dbReference>
<protein>
    <submittedName>
        <fullName evidence="17">Hemoglobin/transferrin/lactoferrin receptor protein</fullName>
    </submittedName>
</protein>
<accession>A0A4R6TZP1</accession>
<evidence type="ECO:0000256" key="7">
    <source>
        <dbReference type="ARBA" id="ARBA00023077"/>
    </source>
</evidence>
<evidence type="ECO:0000256" key="10">
    <source>
        <dbReference type="ARBA" id="ARBA00023237"/>
    </source>
</evidence>
<evidence type="ECO:0000256" key="3">
    <source>
        <dbReference type="ARBA" id="ARBA00022448"/>
    </source>
</evidence>
<evidence type="ECO:0000256" key="8">
    <source>
        <dbReference type="ARBA" id="ARBA00023136"/>
    </source>
</evidence>
<dbReference type="PANTHER" id="PTHR30069:SF29">
    <property type="entry name" value="HEMOGLOBIN AND HEMOGLOBIN-HAPTOGLOBIN-BINDING PROTEIN 1-RELATED"/>
    <property type="match status" value="1"/>
</dbReference>
<feature type="region of interest" description="Disordered" evidence="13">
    <location>
        <begin position="207"/>
        <end position="235"/>
    </location>
</feature>
<evidence type="ECO:0000256" key="13">
    <source>
        <dbReference type="SAM" id="MobiDB-lite"/>
    </source>
</evidence>
<keyword evidence="7 12" id="KW-0798">TonB box</keyword>
<evidence type="ECO:0000313" key="17">
    <source>
        <dbReference type="EMBL" id="TDQ39450.1"/>
    </source>
</evidence>
<dbReference type="Gene3D" id="2.170.130.10">
    <property type="entry name" value="TonB-dependent receptor, plug domain"/>
    <property type="match status" value="1"/>
</dbReference>
<dbReference type="GO" id="GO:0009279">
    <property type="term" value="C:cell outer membrane"/>
    <property type="evidence" value="ECO:0007669"/>
    <property type="project" value="UniProtKB-SubCell"/>
</dbReference>
<dbReference type="EMBL" id="SNYK01000002">
    <property type="protein sequence ID" value="TDQ39450.1"/>
    <property type="molecule type" value="Genomic_DNA"/>
</dbReference>
<evidence type="ECO:0000256" key="6">
    <source>
        <dbReference type="ARBA" id="ARBA00022729"/>
    </source>
</evidence>
<dbReference type="GO" id="GO:0015344">
    <property type="term" value="F:siderophore uptake transmembrane transporter activity"/>
    <property type="evidence" value="ECO:0007669"/>
    <property type="project" value="TreeGrafter"/>
</dbReference>
<evidence type="ECO:0000256" key="11">
    <source>
        <dbReference type="PROSITE-ProRule" id="PRU01360"/>
    </source>
</evidence>